<accession>A0A381UWT1</accession>
<proteinExistence type="predicted"/>
<protein>
    <submittedName>
        <fullName evidence="1">Uncharacterized protein</fullName>
    </submittedName>
</protein>
<organism evidence="1">
    <name type="scientific">marine metagenome</name>
    <dbReference type="NCBI Taxonomy" id="408172"/>
    <lineage>
        <taxon>unclassified sequences</taxon>
        <taxon>metagenomes</taxon>
        <taxon>ecological metagenomes</taxon>
    </lineage>
</organism>
<name>A0A381UWT1_9ZZZZ</name>
<sequence>MNLFGSHPNRSKYDYFIWVRMKRTQKKDFARMKSFNKHQAPPISGVFCF</sequence>
<reference evidence="1" key="1">
    <citation type="submission" date="2018-05" db="EMBL/GenBank/DDBJ databases">
        <authorList>
            <person name="Lanie J.A."/>
            <person name="Ng W.-L."/>
            <person name="Kazmierczak K.M."/>
            <person name="Andrzejewski T.M."/>
            <person name="Davidsen T.M."/>
            <person name="Wayne K.J."/>
            <person name="Tettelin H."/>
            <person name="Glass J.I."/>
            <person name="Rusch D."/>
            <person name="Podicherti R."/>
            <person name="Tsui H.-C.T."/>
            <person name="Winkler M.E."/>
        </authorList>
    </citation>
    <scope>NUCLEOTIDE SEQUENCE</scope>
</reference>
<evidence type="ECO:0000313" key="1">
    <source>
        <dbReference type="EMBL" id="SVA32394.1"/>
    </source>
</evidence>
<gene>
    <name evidence="1" type="ORF">METZ01_LOCUS85248</name>
</gene>
<dbReference type="EMBL" id="UINC01007272">
    <property type="protein sequence ID" value="SVA32394.1"/>
    <property type="molecule type" value="Genomic_DNA"/>
</dbReference>
<dbReference type="AlphaFoldDB" id="A0A381UWT1"/>